<sequence length="222" mass="24991">MWLGCLTLRGAVFWILWSICVRRNEVETFRGCTALGHNFWKVRHERVEGQVWDKWEKGKVIADNARYFKVRIKTGLVAQVHYLSGPHTTSYGSVEYKQLSASATSKSPNTVKIFVICELFMRGNYYHASTKTKDWDRTAMKSAKSPRQSACLCPDNREGDRRDDGVGVLDKYPSCIIIGPVSFPKNCFLLPWSTGLLVLINFGSSTGAMLPLQLAPVPLCLP</sequence>
<name>A0AA39J673_9AGAR</name>
<comment type="caution">
    <text evidence="2">The sequence shown here is derived from an EMBL/GenBank/DDBJ whole genome shotgun (WGS) entry which is preliminary data.</text>
</comment>
<gene>
    <name evidence="2" type="ORF">EV421DRAFT_1739666</name>
</gene>
<dbReference type="AlphaFoldDB" id="A0AA39J673"/>
<feature type="signal peptide" evidence="1">
    <location>
        <begin position="1"/>
        <end position="23"/>
    </location>
</feature>
<proteinExistence type="predicted"/>
<protein>
    <submittedName>
        <fullName evidence="2">Uncharacterized protein</fullName>
    </submittedName>
</protein>
<keyword evidence="3" id="KW-1185">Reference proteome</keyword>
<keyword evidence="1" id="KW-0732">Signal</keyword>
<accession>A0AA39J673</accession>
<feature type="chain" id="PRO_5041284454" evidence="1">
    <location>
        <begin position="24"/>
        <end position="222"/>
    </location>
</feature>
<evidence type="ECO:0000256" key="1">
    <source>
        <dbReference type="SAM" id="SignalP"/>
    </source>
</evidence>
<dbReference type="Proteomes" id="UP001175226">
    <property type="component" value="Unassembled WGS sequence"/>
</dbReference>
<evidence type="ECO:0000313" key="3">
    <source>
        <dbReference type="Proteomes" id="UP001175226"/>
    </source>
</evidence>
<organism evidence="2 3">
    <name type="scientific">Armillaria borealis</name>
    <dbReference type="NCBI Taxonomy" id="47425"/>
    <lineage>
        <taxon>Eukaryota</taxon>
        <taxon>Fungi</taxon>
        <taxon>Dikarya</taxon>
        <taxon>Basidiomycota</taxon>
        <taxon>Agaricomycotina</taxon>
        <taxon>Agaricomycetes</taxon>
        <taxon>Agaricomycetidae</taxon>
        <taxon>Agaricales</taxon>
        <taxon>Marasmiineae</taxon>
        <taxon>Physalacriaceae</taxon>
        <taxon>Armillaria</taxon>
    </lineage>
</organism>
<reference evidence="2" key="1">
    <citation type="submission" date="2023-06" db="EMBL/GenBank/DDBJ databases">
        <authorList>
            <consortium name="Lawrence Berkeley National Laboratory"/>
            <person name="Ahrendt S."/>
            <person name="Sahu N."/>
            <person name="Indic B."/>
            <person name="Wong-Bajracharya J."/>
            <person name="Merenyi Z."/>
            <person name="Ke H.-M."/>
            <person name="Monk M."/>
            <person name="Kocsube S."/>
            <person name="Drula E."/>
            <person name="Lipzen A."/>
            <person name="Balint B."/>
            <person name="Henrissat B."/>
            <person name="Andreopoulos B."/>
            <person name="Martin F.M."/>
            <person name="Harder C.B."/>
            <person name="Rigling D."/>
            <person name="Ford K.L."/>
            <person name="Foster G.D."/>
            <person name="Pangilinan J."/>
            <person name="Papanicolaou A."/>
            <person name="Barry K."/>
            <person name="LaButti K."/>
            <person name="Viragh M."/>
            <person name="Koriabine M."/>
            <person name="Yan M."/>
            <person name="Riley R."/>
            <person name="Champramary S."/>
            <person name="Plett K.L."/>
            <person name="Tsai I.J."/>
            <person name="Slot J."/>
            <person name="Sipos G."/>
            <person name="Plett J."/>
            <person name="Nagy L.G."/>
            <person name="Grigoriev I.V."/>
        </authorList>
    </citation>
    <scope>NUCLEOTIDE SEQUENCE</scope>
    <source>
        <strain evidence="2">FPL87.14</strain>
    </source>
</reference>
<evidence type="ECO:0000313" key="2">
    <source>
        <dbReference type="EMBL" id="KAK0436200.1"/>
    </source>
</evidence>
<dbReference type="EMBL" id="JAUEPT010000056">
    <property type="protein sequence ID" value="KAK0436200.1"/>
    <property type="molecule type" value="Genomic_DNA"/>
</dbReference>